<comment type="caution">
    <text evidence="1">The sequence shown here is derived from an EMBL/GenBank/DDBJ whole genome shotgun (WGS) entry which is preliminary data.</text>
</comment>
<dbReference type="AlphaFoldDB" id="A0AAP0MRD4"/>
<sequence length="48" mass="5320">MAFHLGVCNVSCYSNDNCSCLSICFTVSNFCTTDDHASLILCNPHRFD</sequence>
<reference evidence="1 2" key="1">
    <citation type="submission" date="2024-05" db="EMBL/GenBank/DDBJ databases">
        <title>Haplotype-resolved chromosome-level genome assembly of Huyou (Citrus changshanensis).</title>
        <authorList>
            <person name="Miao C."/>
            <person name="Chen W."/>
            <person name="Wu Y."/>
            <person name="Wang L."/>
            <person name="Zhao S."/>
            <person name="Grierson D."/>
            <person name="Xu C."/>
            <person name="Chen K."/>
        </authorList>
    </citation>
    <scope>NUCLEOTIDE SEQUENCE [LARGE SCALE GENOMIC DNA]</scope>
    <source>
        <strain evidence="1">01-14</strain>
        <tissue evidence="1">Leaf</tissue>
    </source>
</reference>
<proteinExistence type="predicted"/>
<name>A0AAP0MRD4_9ROSI</name>
<dbReference type="Proteomes" id="UP001428341">
    <property type="component" value="Unassembled WGS sequence"/>
</dbReference>
<evidence type="ECO:0000313" key="1">
    <source>
        <dbReference type="EMBL" id="KAK9220779.1"/>
    </source>
</evidence>
<organism evidence="1 2">
    <name type="scientific">Citrus x changshan-huyou</name>
    <dbReference type="NCBI Taxonomy" id="2935761"/>
    <lineage>
        <taxon>Eukaryota</taxon>
        <taxon>Viridiplantae</taxon>
        <taxon>Streptophyta</taxon>
        <taxon>Embryophyta</taxon>
        <taxon>Tracheophyta</taxon>
        <taxon>Spermatophyta</taxon>
        <taxon>Magnoliopsida</taxon>
        <taxon>eudicotyledons</taxon>
        <taxon>Gunneridae</taxon>
        <taxon>Pentapetalae</taxon>
        <taxon>rosids</taxon>
        <taxon>malvids</taxon>
        <taxon>Sapindales</taxon>
        <taxon>Rutaceae</taxon>
        <taxon>Aurantioideae</taxon>
        <taxon>Citrus</taxon>
    </lineage>
</organism>
<gene>
    <name evidence="1" type="ORF">WN944_009203</name>
</gene>
<protein>
    <submittedName>
        <fullName evidence="1">Uncharacterized protein</fullName>
    </submittedName>
</protein>
<keyword evidence="2" id="KW-1185">Reference proteome</keyword>
<accession>A0AAP0MRD4</accession>
<dbReference type="EMBL" id="JBCGBO010000002">
    <property type="protein sequence ID" value="KAK9220779.1"/>
    <property type="molecule type" value="Genomic_DNA"/>
</dbReference>
<evidence type="ECO:0000313" key="2">
    <source>
        <dbReference type="Proteomes" id="UP001428341"/>
    </source>
</evidence>